<dbReference type="InterPro" id="IPR032710">
    <property type="entry name" value="NTF2-like_dom_sf"/>
</dbReference>
<evidence type="ECO:0000259" key="1">
    <source>
        <dbReference type="Pfam" id="PF14534"/>
    </source>
</evidence>
<dbReference type="SUPFAM" id="SSF54427">
    <property type="entry name" value="NTF2-like"/>
    <property type="match status" value="1"/>
</dbReference>
<gene>
    <name evidence="2" type="ORF">G4Z14_13790</name>
</gene>
<proteinExistence type="predicted"/>
<protein>
    <submittedName>
        <fullName evidence="2">DUF4440 domain-containing protein</fullName>
    </submittedName>
</protein>
<dbReference type="AlphaFoldDB" id="A0A6M0QWP5"/>
<keyword evidence="3" id="KW-1185">Reference proteome</keyword>
<sequence>MTPEDYTRAFAYAFGDRDADALADLLTEDGTAQTLTGTWAEGREAARQAFEAEAAGIFSRARLVTGKGTVLPLAADVALLRQRFVVTGAIEESGAELPRFGAMLVALLRSDGLNWRAVSLTFTLLA</sequence>
<reference evidence="2 3" key="1">
    <citation type="submission" date="2020-02" db="EMBL/GenBank/DDBJ databases">
        <authorList>
            <person name="Chen W.-M."/>
        </authorList>
    </citation>
    <scope>NUCLEOTIDE SEQUENCE [LARGE SCALE GENOMIC DNA]</scope>
    <source>
        <strain evidence="2 3">KMS-5</strain>
    </source>
</reference>
<dbReference type="Pfam" id="PF14534">
    <property type="entry name" value="DUF4440"/>
    <property type="match status" value="1"/>
</dbReference>
<evidence type="ECO:0000313" key="3">
    <source>
        <dbReference type="Proteomes" id="UP000477782"/>
    </source>
</evidence>
<evidence type="ECO:0000313" key="2">
    <source>
        <dbReference type="EMBL" id="NEY91371.1"/>
    </source>
</evidence>
<dbReference type="InterPro" id="IPR027843">
    <property type="entry name" value="DUF4440"/>
</dbReference>
<comment type="caution">
    <text evidence="2">The sequence shown here is derived from an EMBL/GenBank/DDBJ whole genome shotgun (WGS) entry which is preliminary data.</text>
</comment>
<name>A0A6M0QWP5_9RHOB</name>
<dbReference type="EMBL" id="JAAIVJ010000008">
    <property type="protein sequence ID" value="NEY91371.1"/>
    <property type="molecule type" value="Genomic_DNA"/>
</dbReference>
<dbReference type="Gene3D" id="3.10.450.50">
    <property type="match status" value="1"/>
</dbReference>
<dbReference type="RefSeq" id="WP_164626724.1">
    <property type="nucleotide sequence ID" value="NZ_JAAIVJ010000008.1"/>
</dbReference>
<dbReference type="Proteomes" id="UP000477782">
    <property type="component" value="Unassembled WGS sequence"/>
</dbReference>
<feature type="domain" description="DUF4440" evidence="1">
    <location>
        <begin position="8"/>
        <end position="116"/>
    </location>
</feature>
<organism evidence="2 3">
    <name type="scientific">Tabrizicola oligotrophica</name>
    <dbReference type="NCBI Taxonomy" id="2710650"/>
    <lineage>
        <taxon>Bacteria</taxon>
        <taxon>Pseudomonadati</taxon>
        <taxon>Pseudomonadota</taxon>
        <taxon>Alphaproteobacteria</taxon>
        <taxon>Rhodobacterales</taxon>
        <taxon>Paracoccaceae</taxon>
        <taxon>Tabrizicola</taxon>
    </lineage>
</organism>
<accession>A0A6M0QWP5</accession>